<dbReference type="AlphaFoldDB" id="W4QZU5"/>
<dbReference type="EMBL" id="BAUV01000044">
    <property type="protein sequence ID" value="GAE36839.1"/>
    <property type="molecule type" value="Genomic_DNA"/>
</dbReference>
<dbReference type="RefSeq" id="WP_035667041.1">
    <property type="nucleotide sequence ID" value="NZ_BAUV01000044.1"/>
</dbReference>
<sequence>MNSILIWLIWFIISTTYAYFYLNWRITLSVSITGLLTVSLELFQHWNENQDEKEKQEDRY</sequence>
<evidence type="ECO:0000313" key="2">
    <source>
        <dbReference type="Proteomes" id="UP000018896"/>
    </source>
</evidence>
<evidence type="ECO:0000313" key="1">
    <source>
        <dbReference type="EMBL" id="GAE36839.1"/>
    </source>
</evidence>
<dbReference type="Proteomes" id="UP000018896">
    <property type="component" value="Unassembled WGS sequence"/>
</dbReference>
<accession>W4QZU5</accession>
<name>W4QZU5_HALA3</name>
<keyword evidence="2" id="KW-1185">Reference proteome</keyword>
<proteinExistence type="predicted"/>
<comment type="caution">
    <text evidence="1">The sequence shown here is derived from an EMBL/GenBank/DDBJ whole genome shotgun (WGS) entry which is preliminary data.</text>
</comment>
<organism evidence="1 2">
    <name type="scientific">Halalkalibacter akibai (strain ATCC 43226 / DSM 21942 / CIP 109018 / JCM 9157 / 1139)</name>
    <name type="common">Bacillus akibai</name>
    <dbReference type="NCBI Taxonomy" id="1236973"/>
    <lineage>
        <taxon>Bacteria</taxon>
        <taxon>Bacillati</taxon>
        <taxon>Bacillota</taxon>
        <taxon>Bacilli</taxon>
        <taxon>Bacillales</taxon>
        <taxon>Bacillaceae</taxon>
        <taxon>Halalkalibacter</taxon>
    </lineage>
</organism>
<reference evidence="1 2" key="1">
    <citation type="journal article" date="2014" name="Genome Announc.">
        <title>Draft Genome Sequences of Three Alkaliphilic Bacillus Strains, Bacillus wakoensis JCM 9140T, Bacillus akibai JCM 9157T, and Bacillus hemicellulosilyticus JCM 9152T.</title>
        <authorList>
            <person name="Yuki M."/>
            <person name="Oshima K."/>
            <person name="Suda W."/>
            <person name="Oshida Y."/>
            <person name="Kitamura K."/>
            <person name="Iida T."/>
            <person name="Hattori M."/>
            <person name="Ohkuma M."/>
        </authorList>
    </citation>
    <scope>NUCLEOTIDE SEQUENCE [LARGE SCALE GENOMIC DNA]</scope>
    <source>
        <strain evidence="1 2">JCM 9157</strain>
    </source>
</reference>
<protein>
    <submittedName>
        <fullName evidence="1">Uncharacterized protein</fullName>
    </submittedName>
</protein>
<gene>
    <name evidence="1" type="ORF">JCM9157_4060</name>
</gene>